<keyword evidence="4" id="KW-1185">Reference proteome</keyword>
<protein>
    <recommendedName>
        <fullName evidence="5">DUF1161 domain-containing protein</fullName>
    </recommendedName>
</protein>
<dbReference type="Pfam" id="PF06649">
    <property type="entry name" value="DUF1161"/>
    <property type="match status" value="1"/>
</dbReference>
<feature type="transmembrane region" description="Helical" evidence="2">
    <location>
        <begin position="224"/>
        <end position="244"/>
    </location>
</feature>
<dbReference type="Proteomes" id="UP000035352">
    <property type="component" value="Chromosome"/>
</dbReference>
<dbReference type="STRING" id="413882.AAW51_0434"/>
<keyword evidence="2" id="KW-0472">Membrane</keyword>
<dbReference type="KEGG" id="pbh:AAW51_0434"/>
<feature type="compositionally biased region" description="Pro residues" evidence="1">
    <location>
        <begin position="122"/>
        <end position="143"/>
    </location>
</feature>
<dbReference type="AlphaFoldDB" id="A0A0G3BKQ8"/>
<evidence type="ECO:0000256" key="2">
    <source>
        <dbReference type="SAM" id="Phobius"/>
    </source>
</evidence>
<proteinExistence type="predicted"/>
<dbReference type="InterPro" id="IPR010595">
    <property type="entry name" value="DUF1161"/>
</dbReference>
<evidence type="ECO:0000256" key="1">
    <source>
        <dbReference type="SAM" id="MobiDB-lite"/>
    </source>
</evidence>
<gene>
    <name evidence="3" type="ORF">AAW51_0434</name>
</gene>
<keyword evidence="2" id="KW-0812">Transmembrane</keyword>
<dbReference type="OrthoDB" id="9152878at2"/>
<evidence type="ECO:0000313" key="4">
    <source>
        <dbReference type="Proteomes" id="UP000035352"/>
    </source>
</evidence>
<organism evidence="3 4">
    <name type="scientific">Caldimonas brevitalea</name>
    <dbReference type="NCBI Taxonomy" id="413882"/>
    <lineage>
        <taxon>Bacteria</taxon>
        <taxon>Pseudomonadati</taxon>
        <taxon>Pseudomonadota</taxon>
        <taxon>Betaproteobacteria</taxon>
        <taxon>Burkholderiales</taxon>
        <taxon>Sphaerotilaceae</taxon>
        <taxon>Caldimonas</taxon>
    </lineage>
</organism>
<evidence type="ECO:0008006" key="5">
    <source>
        <dbReference type="Google" id="ProtNLM"/>
    </source>
</evidence>
<dbReference type="RefSeq" id="WP_047193296.1">
    <property type="nucleotide sequence ID" value="NZ_CP011371.1"/>
</dbReference>
<feature type="region of interest" description="Disordered" evidence="1">
    <location>
        <begin position="118"/>
        <end position="150"/>
    </location>
</feature>
<evidence type="ECO:0000313" key="3">
    <source>
        <dbReference type="EMBL" id="AKJ27125.1"/>
    </source>
</evidence>
<keyword evidence="2" id="KW-1133">Transmembrane helix</keyword>
<accession>A0A0G3BKQ8</accession>
<sequence length="261" mass="26752">MAVEKKHIHHRANDLACAGAGAGWPGQLARIVLPTLMGAASLLASVDAQAQSACDQLKGRLAGRLRADPRSYILEAVPARTPVPRGAKVIGTCEGGAKKILFIRGAAAAASASANVRNAEPAPAPAPPSPAVVQPDPQPPSPVPADAVAEPASASTAAALPAAVLRPIDSAPAISAPKRSVDEAAAIDARATNTTLSLQPQAVAGAAGEQPTLVERTSRFALAYWRWLLALVLLPLGLGAWAWLDHHRTYDAAGLPRGPRL</sequence>
<name>A0A0G3BKQ8_9BURK</name>
<reference evidence="3 4" key="1">
    <citation type="submission" date="2015-05" db="EMBL/GenBank/DDBJ databases">
        <authorList>
            <person name="Tang B."/>
            <person name="Yu Y."/>
        </authorList>
    </citation>
    <scope>NUCLEOTIDE SEQUENCE [LARGE SCALE GENOMIC DNA]</scope>
    <source>
        <strain evidence="3 4">DSM 7029</strain>
    </source>
</reference>
<dbReference type="EMBL" id="CP011371">
    <property type="protein sequence ID" value="AKJ27125.1"/>
    <property type="molecule type" value="Genomic_DNA"/>
</dbReference>